<evidence type="ECO:0000313" key="2">
    <source>
        <dbReference type="EMBL" id="PRT71845.1"/>
    </source>
</evidence>
<feature type="compositionally biased region" description="Low complexity" evidence="1">
    <location>
        <begin position="40"/>
        <end position="65"/>
    </location>
</feature>
<dbReference type="AlphaFoldDB" id="A0A2T0FUZ0"/>
<protein>
    <submittedName>
        <fullName evidence="2">Uncharacterized protein</fullName>
    </submittedName>
</protein>
<feature type="region of interest" description="Disordered" evidence="1">
    <location>
        <begin position="40"/>
        <end position="94"/>
    </location>
</feature>
<sequence>MKKDIHSSIVFLLVFILITACTHGKTAPAKSLDTVKIKQTQSSHFSTSQQSASSSSQTSSSQTATPEESNASTANEKVPSESIDNTDKDSHAGGKKVQLNISTIVQRRWNYCAPATVSMILASRGLQVDQAQLANEMGTDETFGTHNSNAIKVLNRHLFGYDVPSGNQAGYRLATVANPNSDSEDMKRFKKRLIQNINDGYPMYYTIDNSKMYPGRSGEHNVIGVGYGLTADGSDVAYIYYIDPSYMVQDPVYAGLKIVSPEELLHAMVSCTEPNYAW</sequence>
<proteinExistence type="predicted"/>
<reference evidence="2 3" key="1">
    <citation type="journal article" date="1993" name="J. Dent. Res.">
        <title>The isolation and characterization of milleri group streptococci from dental periapical abscesses.</title>
        <authorList>
            <person name="Fisher L.E."/>
            <person name="Russell R.R."/>
        </authorList>
    </citation>
    <scope>NUCLEOTIDE SEQUENCE [LARGE SCALE GENOMIC DNA]</scope>
    <source>
        <strain evidence="2 3">OUP21</strain>
    </source>
</reference>
<dbReference type="Proteomes" id="UP000238573">
    <property type="component" value="Unassembled WGS sequence"/>
</dbReference>
<dbReference type="Pfam" id="PF13529">
    <property type="entry name" value="Peptidase_C39_2"/>
    <property type="match status" value="1"/>
</dbReference>
<dbReference type="PROSITE" id="PS51257">
    <property type="entry name" value="PROKAR_LIPOPROTEIN"/>
    <property type="match status" value="1"/>
</dbReference>
<dbReference type="InterPro" id="IPR039564">
    <property type="entry name" value="Peptidase_C39-like"/>
</dbReference>
<organism evidence="2 3">
    <name type="scientific">Streptococcus anginosus</name>
    <dbReference type="NCBI Taxonomy" id="1328"/>
    <lineage>
        <taxon>Bacteria</taxon>
        <taxon>Bacillati</taxon>
        <taxon>Bacillota</taxon>
        <taxon>Bacilli</taxon>
        <taxon>Lactobacillales</taxon>
        <taxon>Streptococcaceae</taxon>
        <taxon>Streptococcus</taxon>
        <taxon>Streptococcus anginosus group</taxon>
    </lineage>
</organism>
<evidence type="ECO:0000256" key="1">
    <source>
        <dbReference type="SAM" id="MobiDB-lite"/>
    </source>
</evidence>
<comment type="caution">
    <text evidence="2">The sequence shown here is derived from an EMBL/GenBank/DDBJ whole genome shotgun (WGS) entry which is preliminary data.</text>
</comment>
<name>A0A2T0FUZ0_STRAP</name>
<dbReference type="EMBL" id="PVSZ01000005">
    <property type="protein sequence ID" value="PRT71845.1"/>
    <property type="molecule type" value="Genomic_DNA"/>
</dbReference>
<feature type="compositionally biased region" description="Polar residues" evidence="1">
    <location>
        <begin position="66"/>
        <end position="75"/>
    </location>
</feature>
<gene>
    <name evidence="2" type="ORF">C6A27_02210</name>
</gene>
<dbReference type="RefSeq" id="WP_022526481.1">
    <property type="nucleotide sequence ID" value="NZ_CABFME010000005.1"/>
</dbReference>
<evidence type="ECO:0000313" key="3">
    <source>
        <dbReference type="Proteomes" id="UP000238573"/>
    </source>
</evidence>
<accession>A0A2T0FUZ0</accession>